<keyword evidence="2" id="KW-0472">Membrane</keyword>
<feature type="transmembrane region" description="Helical" evidence="2">
    <location>
        <begin position="165"/>
        <end position="186"/>
    </location>
</feature>
<dbReference type="Proteomes" id="UP001589858">
    <property type="component" value="Unassembled WGS sequence"/>
</dbReference>
<gene>
    <name evidence="3" type="ORF">ACFFF8_01710</name>
</gene>
<dbReference type="EMBL" id="JBHLTM010000009">
    <property type="protein sequence ID" value="MFC0683303.1"/>
    <property type="molecule type" value="Genomic_DNA"/>
</dbReference>
<evidence type="ECO:0000313" key="3">
    <source>
        <dbReference type="EMBL" id="MFC0683303.1"/>
    </source>
</evidence>
<organism evidence="3 4">
    <name type="scientific">Novosphingobium clariflavum</name>
    <dbReference type="NCBI Taxonomy" id="2029884"/>
    <lineage>
        <taxon>Bacteria</taxon>
        <taxon>Pseudomonadati</taxon>
        <taxon>Pseudomonadota</taxon>
        <taxon>Alphaproteobacteria</taxon>
        <taxon>Sphingomonadales</taxon>
        <taxon>Sphingomonadaceae</taxon>
        <taxon>Novosphingobium</taxon>
    </lineage>
</organism>
<evidence type="ECO:0000256" key="2">
    <source>
        <dbReference type="SAM" id="Phobius"/>
    </source>
</evidence>
<keyword evidence="2" id="KW-0812">Transmembrane</keyword>
<keyword evidence="4" id="KW-1185">Reference proteome</keyword>
<proteinExistence type="predicted"/>
<reference evidence="3 4" key="1">
    <citation type="submission" date="2024-09" db="EMBL/GenBank/DDBJ databases">
        <authorList>
            <person name="Sun Q."/>
            <person name="Mori K."/>
        </authorList>
    </citation>
    <scope>NUCLEOTIDE SEQUENCE [LARGE SCALE GENOMIC DNA]</scope>
    <source>
        <strain evidence="3 4">CICC 11035S</strain>
    </source>
</reference>
<comment type="caution">
    <text evidence="3">The sequence shown here is derived from an EMBL/GenBank/DDBJ whole genome shotgun (WGS) entry which is preliminary data.</text>
</comment>
<keyword evidence="2" id="KW-1133">Transmembrane helix</keyword>
<accession>A0ABV6S5A3</accession>
<feature type="compositionally biased region" description="Gly residues" evidence="1">
    <location>
        <begin position="265"/>
        <end position="274"/>
    </location>
</feature>
<feature type="region of interest" description="Disordered" evidence="1">
    <location>
        <begin position="238"/>
        <end position="274"/>
    </location>
</feature>
<evidence type="ECO:0000313" key="4">
    <source>
        <dbReference type="Proteomes" id="UP001589858"/>
    </source>
</evidence>
<protein>
    <submittedName>
        <fullName evidence="3">Glycine-rich domain-containing protein</fullName>
    </submittedName>
</protein>
<feature type="transmembrane region" description="Helical" evidence="2">
    <location>
        <begin position="192"/>
        <end position="214"/>
    </location>
</feature>
<name>A0ABV6S5A3_9SPHN</name>
<feature type="compositionally biased region" description="Low complexity" evidence="1">
    <location>
        <begin position="248"/>
        <end position="264"/>
    </location>
</feature>
<sequence length="274" mass="29063">MSDASNVHADGLARRALDIHAKLLTMQIVPPGTEADFTNRLSAEYGWSSTRAERVYGEYLRFLALASTTPSMVVPSDDIDRVWHLHLLHTRHYWQVLCPTILDTDLHHEPSLSSAEDAGRHRDAYLETLRRYEATFGQTPPVAIWPRPCVVNAAPRFPLARRSAILALNPISPLLVICLILAIGLASQGLAALAMGIVVSAVALLALTLFVSHLEQNPARPKNRQNDGGSSCGTTSCSSSGNDDASHGHGCSGSHACGSSCGSSCSGGCGGGGD</sequence>
<dbReference type="RefSeq" id="WP_267220433.1">
    <property type="nucleotide sequence ID" value="NZ_JAPCWC010000007.1"/>
</dbReference>
<evidence type="ECO:0000256" key="1">
    <source>
        <dbReference type="SAM" id="MobiDB-lite"/>
    </source>
</evidence>